<gene>
    <name evidence="4 5 6" type="primary">LOC101705107</name>
</gene>
<sequence length="149" mass="16623">MEAVYDHFADSGSSEPEINVLIGCVTAVTEGIVYINKETSFRLDTVCEGFVPYKGDWLEVVYSTEPGISHIKAYSVKSMNSRHVDEVSITSVHGRHGVIDNKIFFTLDSLKLPAGYVPQRYDVVNVVVVESTQSCYLWRAVSMTLAHRC</sequence>
<evidence type="ECO:0000313" key="5">
    <source>
        <dbReference type="RefSeq" id="XP_012934129.1"/>
    </source>
</evidence>
<reference evidence="4 5" key="1">
    <citation type="submission" date="2025-04" db="UniProtKB">
        <authorList>
            <consortium name="RefSeq"/>
        </authorList>
    </citation>
    <scope>IDENTIFICATION</scope>
</reference>
<dbReference type="AlphaFoldDB" id="A0AAX6RK55"/>
<dbReference type="PANTHER" id="PTHR45418:SF1">
    <property type="entry name" value="CANCER_TESTIS ANTIGEN 55"/>
    <property type="match status" value="1"/>
</dbReference>
<dbReference type="GO" id="GO:0005737">
    <property type="term" value="C:cytoplasm"/>
    <property type="evidence" value="ECO:0007669"/>
    <property type="project" value="UniProtKB-SubCell"/>
</dbReference>
<evidence type="ECO:0000256" key="2">
    <source>
        <dbReference type="ARBA" id="ARBA00022490"/>
    </source>
</evidence>
<evidence type="ECO:0000313" key="4">
    <source>
        <dbReference type="RefSeq" id="XP_004862402.1"/>
    </source>
</evidence>
<dbReference type="RefSeq" id="XP_021098172.1">
    <property type="nucleotide sequence ID" value="XM_021242513.1"/>
</dbReference>
<comment type="subcellular location">
    <subcellularLocation>
        <location evidence="1">Cytoplasm</location>
    </subcellularLocation>
</comment>
<dbReference type="Proteomes" id="UP000694906">
    <property type="component" value="Unplaced"/>
</dbReference>
<name>A0AAX6RK55_HETGA</name>
<dbReference type="RefSeq" id="XP_012934129.1">
    <property type="nucleotide sequence ID" value="XM_013078675.2"/>
</dbReference>
<dbReference type="GeneID" id="101705107"/>
<dbReference type="PANTHER" id="PTHR45418">
    <property type="entry name" value="CANCER/TESTIS ANTIGEN 55"/>
    <property type="match status" value="1"/>
</dbReference>
<evidence type="ECO:0000313" key="6">
    <source>
        <dbReference type="RefSeq" id="XP_021098172.1"/>
    </source>
</evidence>
<accession>A0AAX6RK55</accession>
<keyword evidence="2" id="KW-0963">Cytoplasm</keyword>
<dbReference type="RefSeq" id="XP_004862402.1">
    <property type="nucleotide sequence ID" value="XM_004862345.2"/>
</dbReference>
<proteinExistence type="predicted"/>
<organism evidence="3 6">
    <name type="scientific">Heterocephalus glaber</name>
    <name type="common">Naked mole rat</name>
    <dbReference type="NCBI Taxonomy" id="10181"/>
    <lineage>
        <taxon>Eukaryota</taxon>
        <taxon>Metazoa</taxon>
        <taxon>Chordata</taxon>
        <taxon>Craniata</taxon>
        <taxon>Vertebrata</taxon>
        <taxon>Euteleostomi</taxon>
        <taxon>Mammalia</taxon>
        <taxon>Eutheria</taxon>
        <taxon>Euarchontoglires</taxon>
        <taxon>Glires</taxon>
        <taxon>Rodentia</taxon>
        <taxon>Hystricomorpha</taxon>
        <taxon>Bathyergidae</taxon>
        <taxon>Heterocephalus</taxon>
    </lineage>
</organism>
<protein>
    <submittedName>
        <fullName evidence="4 5">Cancer/testis antigen 55-like</fullName>
    </submittedName>
</protein>
<evidence type="ECO:0000256" key="1">
    <source>
        <dbReference type="ARBA" id="ARBA00004496"/>
    </source>
</evidence>
<evidence type="ECO:0000313" key="3">
    <source>
        <dbReference type="Proteomes" id="UP000694906"/>
    </source>
</evidence>
<keyword evidence="3" id="KW-1185">Reference proteome</keyword>
<dbReference type="KEGG" id="hgl:101705107"/>